<feature type="domain" description="EF-hand" evidence="3">
    <location>
        <begin position="16"/>
        <end position="51"/>
    </location>
</feature>
<keyword evidence="2" id="KW-0106">Calcium</keyword>
<dbReference type="Pfam" id="PF13499">
    <property type="entry name" value="EF-hand_7"/>
    <property type="match status" value="2"/>
</dbReference>
<dbReference type="InterPro" id="IPR018247">
    <property type="entry name" value="EF_Hand_1_Ca_BS"/>
</dbReference>
<keyword evidence="5" id="KW-1185">Reference proteome</keyword>
<dbReference type="GO" id="GO:0005737">
    <property type="term" value="C:cytoplasm"/>
    <property type="evidence" value="ECO:0000318"/>
    <property type="project" value="GO_Central"/>
</dbReference>
<dbReference type="InterPro" id="IPR050230">
    <property type="entry name" value="CALM/Myosin/TropC-like"/>
</dbReference>
<dbReference type="SUPFAM" id="SSF47473">
    <property type="entry name" value="EF-hand"/>
    <property type="match status" value="1"/>
</dbReference>
<feature type="domain" description="EF-hand" evidence="3">
    <location>
        <begin position="52"/>
        <end position="87"/>
    </location>
</feature>
<dbReference type="GO" id="GO:0000226">
    <property type="term" value="P:microtubule cytoskeleton organization"/>
    <property type="evidence" value="ECO:0000318"/>
    <property type="project" value="GO_Central"/>
</dbReference>
<dbReference type="InterPro" id="IPR002048">
    <property type="entry name" value="EF_hand_dom"/>
</dbReference>
<feature type="domain" description="EF-hand" evidence="3">
    <location>
        <begin position="91"/>
        <end position="126"/>
    </location>
</feature>
<evidence type="ECO:0000313" key="4">
    <source>
        <dbReference type="EMBL" id="EEN57233.1"/>
    </source>
</evidence>
<dbReference type="SMART" id="SM00054">
    <property type="entry name" value="EFh"/>
    <property type="match status" value="4"/>
</dbReference>
<dbReference type="PANTHER" id="PTHR23048">
    <property type="entry name" value="MYOSIN LIGHT CHAIN 1, 3"/>
    <property type="match status" value="1"/>
</dbReference>
<dbReference type="GO" id="GO:0005509">
    <property type="term" value="F:calcium ion binding"/>
    <property type="evidence" value="ECO:0000318"/>
    <property type="project" value="GO_Central"/>
</dbReference>
<dbReference type="PANTHER" id="PTHR23048:SF0">
    <property type="entry name" value="CALMODULIN LIKE 3"/>
    <property type="match status" value="1"/>
</dbReference>
<keyword evidence="1" id="KW-0677">Repeat</keyword>
<dbReference type="FunFam" id="1.10.238.10:FF:000178">
    <property type="entry name" value="Calmodulin-2 A"/>
    <property type="match status" value="1"/>
</dbReference>
<dbReference type="EMBL" id="GG666546">
    <property type="protein sequence ID" value="EEN57233.1"/>
    <property type="molecule type" value="Genomic_DNA"/>
</dbReference>
<sequence length="173" mass="19482">MADSDAARAADRLRKEEFQQLEQAFKKFDKDGSGSIDFKELGFLLRSLGQNPTKPELHNIRNLADADGSGCIDLQEFVGLMSHSAREQAIEARETLRHALKLFDKDGSGYVSATELRYVMTNLGDKMSEEEVEELLSFGHIDSSNLMNYEEFLVSLIPLPPEPEEETNKKGKR</sequence>
<dbReference type="PROSITE" id="PS50222">
    <property type="entry name" value="EF_HAND_2"/>
    <property type="match status" value="3"/>
</dbReference>
<reference evidence="4" key="1">
    <citation type="journal article" date="2008" name="Nature">
        <title>The amphioxus genome and the evolution of the chordate karyotype.</title>
        <authorList>
            <consortium name="US DOE Joint Genome Institute (JGI-PGF)"/>
            <person name="Putnam N.H."/>
            <person name="Butts T."/>
            <person name="Ferrier D.E.K."/>
            <person name="Furlong R.F."/>
            <person name="Hellsten U."/>
            <person name="Kawashima T."/>
            <person name="Robinson-Rechavi M."/>
            <person name="Shoguchi E."/>
            <person name="Terry A."/>
            <person name="Yu J.-K."/>
            <person name="Benito-Gutierrez E.L."/>
            <person name="Dubchak I."/>
            <person name="Garcia-Fernandez J."/>
            <person name="Gibson-Brown J.J."/>
            <person name="Grigoriev I.V."/>
            <person name="Horton A.C."/>
            <person name="de Jong P.J."/>
            <person name="Jurka J."/>
            <person name="Kapitonov V.V."/>
            <person name="Kohara Y."/>
            <person name="Kuroki Y."/>
            <person name="Lindquist E."/>
            <person name="Lucas S."/>
            <person name="Osoegawa K."/>
            <person name="Pennacchio L.A."/>
            <person name="Salamov A.A."/>
            <person name="Satou Y."/>
            <person name="Sauka-Spengler T."/>
            <person name="Schmutz J."/>
            <person name="Shin-I T."/>
            <person name="Toyoda A."/>
            <person name="Bronner-Fraser M."/>
            <person name="Fujiyama A."/>
            <person name="Holland L.Z."/>
            <person name="Holland P.W.H."/>
            <person name="Satoh N."/>
            <person name="Rokhsar D.S."/>
        </authorList>
    </citation>
    <scope>NUCLEOTIDE SEQUENCE [LARGE SCALE GENOMIC DNA]</scope>
    <source>
        <strain evidence="4">S238N-H82</strain>
        <tissue evidence="4">Testes</tissue>
    </source>
</reference>
<dbReference type="Proteomes" id="UP000001554">
    <property type="component" value="Chromosome 2"/>
</dbReference>
<evidence type="ECO:0000256" key="2">
    <source>
        <dbReference type="ARBA" id="ARBA00022837"/>
    </source>
</evidence>
<reference evidence="5" key="2">
    <citation type="journal article" date="2020" name="Nat. Ecol. Evol.">
        <title>Deeply conserved synteny resolves early events in vertebrate evolution.</title>
        <authorList>
            <person name="Simakov O."/>
            <person name="Marletaz F."/>
            <person name="Yue J.X."/>
            <person name="O'Connell B."/>
            <person name="Jenkins J."/>
            <person name="Brandt A."/>
            <person name="Calef R."/>
            <person name="Tung C.H."/>
            <person name="Huang T.K."/>
            <person name="Schmutz J."/>
            <person name="Satoh N."/>
            <person name="Yu J.K."/>
            <person name="Putnam N.H."/>
            <person name="Green R.E."/>
            <person name="Rokhsar D.S."/>
        </authorList>
    </citation>
    <scope>NUCLEOTIDE SEQUENCE [LARGE SCALE GENOMIC DNA]</scope>
    <source>
        <strain evidence="5">S238N-H82</strain>
    </source>
</reference>
<gene>
    <name evidence="6" type="primary">LOC118410078</name>
    <name evidence="4" type="ORF">BRAFLDRAFT_123036</name>
</gene>
<dbReference type="GO" id="GO:0030234">
    <property type="term" value="F:enzyme regulator activity"/>
    <property type="evidence" value="ECO:0000318"/>
    <property type="project" value="GO_Central"/>
</dbReference>
<evidence type="ECO:0000256" key="1">
    <source>
        <dbReference type="ARBA" id="ARBA00022737"/>
    </source>
</evidence>
<reference evidence="6" key="3">
    <citation type="submission" date="2025-04" db="UniProtKB">
        <authorList>
            <consortium name="RefSeq"/>
        </authorList>
    </citation>
    <scope>IDENTIFICATION</scope>
    <source>
        <strain evidence="6">S238N-H82</strain>
        <tissue evidence="6">Testes</tissue>
    </source>
</reference>
<dbReference type="GeneID" id="118410078"/>
<dbReference type="CDD" id="cd00051">
    <property type="entry name" value="EFh"/>
    <property type="match status" value="1"/>
</dbReference>
<protein>
    <submittedName>
        <fullName evidence="6">Calmodulin-A-like</fullName>
    </submittedName>
</protein>
<dbReference type="InterPro" id="IPR011992">
    <property type="entry name" value="EF-hand-dom_pair"/>
</dbReference>
<evidence type="ECO:0000259" key="3">
    <source>
        <dbReference type="PROSITE" id="PS50222"/>
    </source>
</evidence>
<evidence type="ECO:0000313" key="6">
    <source>
        <dbReference type="RefSeq" id="XP_035667453.1"/>
    </source>
</evidence>
<dbReference type="eggNOG" id="KOG0027">
    <property type="taxonomic scope" value="Eukaryota"/>
</dbReference>
<dbReference type="RefSeq" id="XP_035667453.1">
    <property type="nucleotide sequence ID" value="XM_035811560.1"/>
</dbReference>
<organism>
    <name type="scientific">Branchiostoma floridae</name>
    <name type="common">Florida lancelet</name>
    <name type="synonym">Amphioxus</name>
    <dbReference type="NCBI Taxonomy" id="7739"/>
    <lineage>
        <taxon>Eukaryota</taxon>
        <taxon>Metazoa</taxon>
        <taxon>Chordata</taxon>
        <taxon>Cephalochordata</taxon>
        <taxon>Leptocardii</taxon>
        <taxon>Amphioxiformes</taxon>
        <taxon>Branchiostomatidae</taxon>
        <taxon>Branchiostoma</taxon>
    </lineage>
</organism>
<dbReference type="InParanoid" id="C3YR57"/>
<dbReference type="Gene3D" id="1.10.238.10">
    <property type="entry name" value="EF-hand"/>
    <property type="match status" value="2"/>
</dbReference>
<dbReference type="PROSITE" id="PS00018">
    <property type="entry name" value="EF_HAND_1"/>
    <property type="match status" value="3"/>
</dbReference>
<accession>C3YR57</accession>
<dbReference type="KEGG" id="bfo:118410078"/>
<dbReference type="AlphaFoldDB" id="C3YR57"/>
<dbReference type="GO" id="GO:0043226">
    <property type="term" value="C:organelle"/>
    <property type="evidence" value="ECO:0007669"/>
    <property type="project" value="UniProtKB-ARBA"/>
</dbReference>
<name>C3YR57_BRAFL</name>
<evidence type="ECO:0000313" key="5">
    <source>
        <dbReference type="Proteomes" id="UP000001554"/>
    </source>
</evidence>
<proteinExistence type="predicted"/>
<dbReference type="STRING" id="7739.C3YR57"/>
<dbReference type="OrthoDB" id="10015501at2759"/>